<dbReference type="InterPro" id="IPR013196">
    <property type="entry name" value="HTH_11"/>
</dbReference>
<evidence type="ECO:0000313" key="5">
    <source>
        <dbReference type="EMBL" id="GIH18367.1"/>
    </source>
</evidence>
<dbReference type="AlphaFoldDB" id="A0A8J3QYA9"/>
<evidence type="ECO:0000259" key="4">
    <source>
        <dbReference type="PROSITE" id="PS51000"/>
    </source>
</evidence>
<keyword evidence="6" id="KW-1185">Reference proteome</keyword>
<dbReference type="InterPro" id="IPR001034">
    <property type="entry name" value="DeoR_HTH"/>
</dbReference>
<dbReference type="SUPFAM" id="SSF46785">
    <property type="entry name" value="Winged helix' DNA-binding domain"/>
    <property type="match status" value="1"/>
</dbReference>
<keyword evidence="3" id="KW-0804">Transcription</keyword>
<dbReference type="InterPro" id="IPR026881">
    <property type="entry name" value="WYL_dom"/>
</dbReference>
<proteinExistence type="predicted"/>
<evidence type="ECO:0000256" key="1">
    <source>
        <dbReference type="ARBA" id="ARBA00023015"/>
    </source>
</evidence>
<keyword evidence="1" id="KW-0805">Transcription regulation</keyword>
<feature type="domain" description="HTH deoR-type" evidence="4">
    <location>
        <begin position="4"/>
        <end position="59"/>
    </location>
</feature>
<dbReference type="PROSITE" id="PS00894">
    <property type="entry name" value="HTH_DEOR_1"/>
    <property type="match status" value="1"/>
</dbReference>
<dbReference type="PANTHER" id="PTHR34580:SF3">
    <property type="entry name" value="PROTEIN PAFB"/>
    <property type="match status" value="1"/>
</dbReference>
<reference evidence="5" key="1">
    <citation type="submission" date="2021-01" db="EMBL/GenBank/DDBJ databases">
        <title>Whole genome shotgun sequence of Rugosimonospora africana NBRC 104875.</title>
        <authorList>
            <person name="Komaki H."/>
            <person name="Tamura T."/>
        </authorList>
    </citation>
    <scope>NUCLEOTIDE SEQUENCE</scope>
    <source>
        <strain evidence="5">NBRC 104875</strain>
    </source>
</reference>
<evidence type="ECO:0000313" key="6">
    <source>
        <dbReference type="Proteomes" id="UP000642748"/>
    </source>
</evidence>
<gene>
    <name evidence="5" type="ORF">Raf01_65390</name>
</gene>
<protein>
    <submittedName>
        <fullName evidence="5">DNA-binding transcriptional regulator</fullName>
    </submittedName>
</protein>
<dbReference type="PROSITE" id="PS52050">
    <property type="entry name" value="WYL"/>
    <property type="match status" value="1"/>
</dbReference>
<accession>A0A8J3QYA9</accession>
<dbReference type="Gene3D" id="1.10.10.10">
    <property type="entry name" value="Winged helix-like DNA-binding domain superfamily/Winged helix DNA-binding domain"/>
    <property type="match status" value="1"/>
</dbReference>
<dbReference type="Proteomes" id="UP000642748">
    <property type="component" value="Unassembled WGS sequence"/>
</dbReference>
<dbReference type="PANTHER" id="PTHR34580">
    <property type="match status" value="1"/>
</dbReference>
<keyword evidence="2 5" id="KW-0238">DNA-binding</keyword>
<dbReference type="RefSeq" id="WP_203921883.1">
    <property type="nucleotide sequence ID" value="NZ_BONZ01000066.1"/>
</dbReference>
<dbReference type="Pfam" id="PF08279">
    <property type="entry name" value="HTH_11"/>
    <property type="match status" value="1"/>
</dbReference>
<evidence type="ECO:0000256" key="2">
    <source>
        <dbReference type="ARBA" id="ARBA00023125"/>
    </source>
</evidence>
<comment type="caution">
    <text evidence="5">The sequence shown here is derived from an EMBL/GenBank/DDBJ whole genome shotgun (WGS) entry which is preliminary data.</text>
</comment>
<sequence>MWETSARLLRLLSLLQGRRDWTGGQLADRLGVTTRTVRKDVERLRGLGYPVDAAPGVAGGYRLGVGAALPPLLLDDDEAVAVAVGLRTAAGATVAGIEDSSVRALAKLERLLPARLRSRIAALAATVVTVPGDGPAVDADTLTAIAAACRDHERLRFGYRTHEGHDGVRVTEPHRLVHAGRRWYLLAWDLDRRDWRTYRVDRMSPLPPTGPRFVPRHLSEDEVAERLRRGLATATWRYRARVTVHAPAAEVRTRLPAAITVEPVDERTCVIDVGSDSPQLLALYLGMLDADFHLDGAAAADLAGYLRTLSARYARAVS</sequence>
<organism evidence="5 6">
    <name type="scientific">Rugosimonospora africana</name>
    <dbReference type="NCBI Taxonomy" id="556532"/>
    <lineage>
        <taxon>Bacteria</taxon>
        <taxon>Bacillati</taxon>
        <taxon>Actinomycetota</taxon>
        <taxon>Actinomycetes</taxon>
        <taxon>Micromonosporales</taxon>
        <taxon>Micromonosporaceae</taxon>
        <taxon>Rugosimonospora</taxon>
    </lineage>
</organism>
<name>A0A8J3QYA9_9ACTN</name>
<dbReference type="Pfam" id="PF13280">
    <property type="entry name" value="WYL"/>
    <property type="match status" value="1"/>
</dbReference>
<dbReference type="InterPro" id="IPR036390">
    <property type="entry name" value="WH_DNA-bd_sf"/>
</dbReference>
<dbReference type="InterPro" id="IPR018356">
    <property type="entry name" value="Tscrpt_reg_HTH_DeoR_CS"/>
</dbReference>
<evidence type="ECO:0000256" key="3">
    <source>
        <dbReference type="ARBA" id="ARBA00023163"/>
    </source>
</evidence>
<dbReference type="GO" id="GO:0003700">
    <property type="term" value="F:DNA-binding transcription factor activity"/>
    <property type="evidence" value="ECO:0007669"/>
    <property type="project" value="InterPro"/>
</dbReference>
<dbReference type="GO" id="GO:0003677">
    <property type="term" value="F:DNA binding"/>
    <property type="evidence" value="ECO:0007669"/>
    <property type="project" value="UniProtKB-KW"/>
</dbReference>
<dbReference type="EMBL" id="BONZ01000066">
    <property type="protein sequence ID" value="GIH18367.1"/>
    <property type="molecule type" value="Genomic_DNA"/>
</dbReference>
<dbReference type="PROSITE" id="PS51000">
    <property type="entry name" value="HTH_DEOR_2"/>
    <property type="match status" value="1"/>
</dbReference>
<dbReference type="InterPro" id="IPR036388">
    <property type="entry name" value="WH-like_DNA-bd_sf"/>
</dbReference>
<dbReference type="InterPro" id="IPR051534">
    <property type="entry name" value="CBASS_pafABC_assoc_protein"/>
</dbReference>